<gene>
    <name evidence="1" type="ORF">DHETER_LOCUS4169</name>
</gene>
<comment type="caution">
    <text evidence="1">The sequence shown here is derived from an EMBL/GenBank/DDBJ whole genome shotgun (WGS) entry which is preliminary data.</text>
</comment>
<sequence length="1423" mass="163757">MLQSNKQTKIPSISISDLSKYHQFDCDKLLRNTLDEDYERRRSTTNVEKKFSELKIDNSTLRDAVKSRGGDFEAKVVEDLEKRFKVVDCTSDDPSKALITLQNAQVGEVLYQLKFDVPDDLYDHLKIKDIVRLKSFIPDFIEIVGEGGKKRLLILDAKSSKGTRVSHQFQVAAYTYLLKHITKDMPDISVSKTGGIYLPKKGGFELQTFRTDFLLSKVEKFLSTDLRDIASASEVSWHYNSRCKTCEFVNDCRMDAKGSMAMIPYLSTDNANDLRLFVENTWIKEKKYKKDAEIENLAKIFTIDDNELNDHVNKLMTITPNDYLTNPKIVPLIKHGKDNETDIEDLTNNFSKLSVKIEDLADCIDKLSIDDDEKVMVNEITVNRRIKQIIKYDKDRKKSPYIDAFETEKAQFIGTPTATFPQRTDHNLVLTMSMDPFVLLPFGWSMSLYTNDGQVMKKFQFAESVSKYKDENQSAFVSLMDKFVTRLTKIFEYLSHKKSRACIFVYSEQEKFIIQESLLKIIRLDDISEAIQHMTTRCLYNLFEDCSLLLAVGSDIENSSEIPGEWREFPRLVILEQSLSENVAICVPGFYRFIDIWEQMVKPTLEDNKELLTTLEPEISKIDLEDIYATWISKNGNENEINKYHLLRAVFVNVVIQAFYALVKKSTDDISSKLLFSPPAFVFSEIRSFINNYLGKLYFFKQFEGAMTYYRTKAVRQKDLVLGETKCGLRVKADRFLKKDEKSVWILQCIVLNCDNEFHVLEPSNIKEFILVDDTAEGILEAIRFSDMEYKDKQFGYPLTVLSLVSIDDTDPAHRVIQLKGTFKKSINVGTTYRLYKRYVDFNTDKILKMLIEIDEQPSSIFLDLLSDPNAWGSSLPEEHAYSKELKDIALELRDSFSMSPSQKEIAAVILEKRMQIVWGPPGSGKTHFLALFVTWYLSTFKPKPTENNKNFMIGITAFTRSAIDNLLERIATVQKEGNKTDDFTIVRMVKEFNNSFENINDCKAENLPKKISDAKLGTPGKPIVVGGTVWDWYKIRKEWKGSWAGCHIMIIDEGSQLLVSDASIVLECLNPNSGKLIIAGDHMQLGPIIQNTYPIYGDNHPLIFGSIQQCLMRREDGSIFNENSFLEKGQKHDFGPCTLQLRDNWRMNGELNNFFQKIYGDDYISKQPNLKLNFEDEKLLHIDNPDIRKILSPETAIALVKLSLKNKDQDNSQSTISGLLSEKVLHAEADVVAKIATAYFDSPRKPDPQHRKPSLFIVTPHHRQRQAVQSRLNDYLSSPKYNLKINTVEKMQGQEADLVIACFVFLDQNEIVRESDFLFDRNRWNVAISRARCKIVLLTTHEMLYPKSMDIFFQKKSSEGWVYLSMIETWVKKRYGGKNKRKDKKNLGIIEWKIDGNQTESNNIQSRDKEEISVISTSTITD</sequence>
<feature type="non-terminal residue" evidence="1">
    <location>
        <position position="1423"/>
    </location>
</feature>
<keyword evidence="2" id="KW-1185">Reference proteome</keyword>
<name>A0ACA9LF66_9GLOM</name>
<dbReference type="Proteomes" id="UP000789702">
    <property type="component" value="Unassembled WGS sequence"/>
</dbReference>
<accession>A0ACA9LF66</accession>
<evidence type="ECO:0000313" key="2">
    <source>
        <dbReference type="Proteomes" id="UP000789702"/>
    </source>
</evidence>
<organism evidence="1 2">
    <name type="scientific">Dentiscutata heterogama</name>
    <dbReference type="NCBI Taxonomy" id="1316150"/>
    <lineage>
        <taxon>Eukaryota</taxon>
        <taxon>Fungi</taxon>
        <taxon>Fungi incertae sedis</taxon>
        <taxon>Mucoromycota</taxon>
        <taxon>Glomeromycotina</taxon>
        <taxon>Glomeromycetes</taxon>
        <taxon>Diversisporales</taxon>
        <taxon>Gigasporaceae</taxon>
        <taxon>Dentiscutata</taxon>
    </lineage>
</organism>
<evidence type="ECO:0000313" key="1">
    <source>
        <dbReference type="EMBL" id="CAG8526523.1"/>
    </source>
</evidence>
<protein>
    <submittedName>
        <fullName evidence="1">9866_t:CDS:1</fullName>
    </submittedName>
</protein>
<reference evidence="1" key="1">
    <citation type="submission" date="2021-06" db="EMBL/GenBank/DDBJ databases">
        <authorList>
            <person name="Kallberg Y."/>
            <person name="Tangrot J."/>
            <person name="Rosling A."/>
        </authorList>
    </citation>
    <scope>NUCLEOTIDE SEQUENCE</scope>
    <source>
        <strain evidence="1">IL203A</strain>
    </source>
</reference>
<proteinExistence type="predicted"/>
<dbReference type="EMBL" id="CAJVPU010003999">
    <property type="protein sequence ID" value="CAG8526523.1"/>
    <property type="molecule type" value="Genomic_DNA"/>
</dbReference>